<dbReference type="PANTHER" id="PTHR43791">
    <property type="entry name" value="PERMEASE-RELATED"/>
    <property type="match status" value="1"/>
</dbReference>
<feature type="transmembrane region" description="Helical" evidence="6">
    <location>
        <begin position="261"/>
        <end position="291"/>
    </location>
</feature>
<name>A0ABR1K3B1_9AGAR</name>
<keyword evidence="2" id="KW-0813">Transport</keyword>
<feature type="transmembrane region" description="Helical" evidence="6">
    <location>
        <begin position="427"/>
        <end position="447"/>
    </location>
</feature>
<accession>A0ABR1K3B1</accession>
<feature type="transmembrane region" description="Helical" evidence="6">
    <location>
        <begin position="68"/>
        <end position="86"/>
    </location>
</feature>
<evidence type="ECO:0000256" key="4">
    <source>
        <dbReference type="ARBA" id="ARBA00022989"/>
    </source>
</evidence>
<evidence type="ECO:0000313" key="8">
    <source>
        <dbReference type="Proteomes" id="UP001498398"/>
    </source>
</evidence>
<reference evidence="7 8" key="1">
    <citation type="submission" date="2024-01" db="EMBL/GenBank/DDBJ databases">
        <title>A draft genome for the cacao thread blight pathogen Marasmiellus scandens.</title>
        <authorList>
            <person name="Baruah I.K."/>
            <person name="Leung J."/>
            <person name="Bukari Y."/>
            <person name="Amoako-Attah I."/>
            <person name="Meinhardt L.W."/>
            <person name="Bailey B.A."/>
            <person name="Cohen S.P."/>
        </authorList>
    </citation>
    <scope>NUCLEOTIDE SEQUENCE [LARGE SCALE GENOMIC DNA]</scope>
    <source>
        <strain evidence="7 8">GH-19</strain>
    </source>
</reference>
<dbReference type="InterPro" id="IPR011701">
    <property type="entry name" value="MFS"/>
</dbReference>
<feature type="transmembrane region" description="Helical" evidence="6">
    <location>
        <begin position="160"/>
        <end position="185"/>
    </location>
</feature>
<proteinExistence type="predicted"/>
<dbReference type="InterPro" id="IPR036259">
    <property type="entry name" value="MFS_trans_sf"/>
</dbReference>
<comment type="caution">
    <text evidence="7">The sequence shown here is derived from an EMBL/GenBank/DDBJ whole genome shotgun (WGS) entry which is preliminary data.</text>
</comment>
<dbReference type="Pfam" id="PF07690">
    <property type="entry name" value="MFS_1"/>
    <property type="match status" value="1"/>
</dbReference>
<dbReference type="SUPFAM" id="SSF103473">
    <property type="entry name" value="MFS general substrate transporter"/>
    <property type="match status" value="1"/>
</dbReference>
<feature type="transmembrane region" description="Helical" evidence="6">
    <location>
        <begin position="126"/>
        <end position="148"/>
    </location>
</feature>
<protein>
    <recommendedName>
        <fullName evidence="9">Major facilitator superfamily (MFS) profile domain-containing protein</fullName>
    </recommendedName>
</protein>
<keyword evidence="5 6" id="KW-0472">Membrane</keyword>
<feature type="transmembrane region" description="Helical" evidence="6">
    <location>
        <begin position="303"/>
        <end position="325"/>
    </location>
</feature>
<evidence type="ECO:0000256" key="1">
    <source>
        <dbReference type="ARBA" id="ARBA00004141"/>
    </source>
</evidence>
<feature type="transmembrane region" description="Helical" evidence="6">
    <location>
        <begin position="393"/>
        <end position="415"/>
    </location>
</feature>
<evidence type="ECO:0000256" key="3">
    <source>
        <dbReference type="ARBA" id="ARBA00022692"/>
    </source>
</evidence>
<gene>
    <name evidence="7" type="ORF">VKT23_003562</name>
</gene>
<evidence type="ECO:0000256" key="6">
    <source>
        <dbReference type="SAM" id="Phobius"/>
    </source>
</evidence>
<evidence type="ECO:0008006" key="9">
    <source>
        <dbReference type="Google" id="ProtNLM"/>
    </source>
</evidence>
<evidence type="ECO:0000256" key="5">
    <source>
        <dbReference type="ARBA" id="ARBA00023136"/>
    </source>
</evidence>
<dbReference type="EMBL" id="JBANRG010000003">
    <property type="protein sequence ID" value="KAK7469069.1"/>
    <property type="molecule type" value="Genomic_DNA"/>
</dbReference>
<evidence type="ECO:0000313" key="7">
    <source>
        <dbReference type="EMBL" id="KAK7469069.1"/>
    </source>
</evidence>
<dbReference type="Proteomes" id="UP001498398">
    <property type="component" value="Unassembled WGS sequence"/>
</dbReference>
<keyword evidence="4 6" id="KW-1133">Transmembrane helix</keyword>
<feature type="transmembrane region" description="Helical" evidence="6">
    <location>
        <begin position="98"/>
        <end position="120"/>
    </location>
</feature>
<organism evidence="7 8">
    <name type="scientific">Marasmiellus scandens</name>
    <dbReference type="NCBI Taxonomy" id="2682957"/>
    <lineage>
        <taxon>Eukaryota</taxon>
        <taxon>Fungi</taxon>
        <taxon>Dikarya</taxon>
        <taxon>Basidiomycota</taxon>
        <taxon>Agaricomycotina</taxon>
        <taxon>Agaricomycetes</taxon>
        <taxon>Agaricomycetidae</taxon>
        <taxon>Agaricales</taxon>
        <taxon>Marasmiineae</taxon>
        <taxon>Omphalotaceae</taxon>
        <taxon>Marasmiellus</taxon>
    </lineage>
</organism>
<comment type="subcellular location">
    <subcellularLocation>
        <location evidence="1">Membrane</location>
        <topology evidence="1">Multi-pass membrane protein</topology>
    </subcellularLocation>
</comment>
<dbReference type="Gene3D" id="1.20.1250.20">
    <property type="entry name" value="MFS general substrate transporter like domains"/>
    <property type="match status" value="1"/>
</dbReference>
<feature type="transmembrane region" description="Helical" evidence="6">
    <location>
        <begin position="197"/>
        <end position="216"/>
    </location>
</feature>
<feature type="transmembrane region" description="Helical" evidence="6">
    <location>
        <begin position="31"/>
        <end position="48"/>
    </location>
</feature>
<dbReference type="PANTHER" id="PTHR43791:SF48">
    <property type="entry name" value="TRANSPORTER, PUTATIVE (AFU_ORTHOLOGUE AFUA_4G01000)-RELATED"/>
    <property type="match status" value="1"/>
</dbReference>
<evidence type="ECO:0000256" key="2">
    <source>
        <dbReference type="ARBA" id="ARBA00022448"/>
    </source>
</evidence>
<keyword evidence="3 6" id="KW-0812">Transmembrane</keyword>
<feature type="transmembrane region" description="Helical" evidence="6">
    <location>
        <begin position="332"/>
        <end position="352"/>
    </location>
</feature>
<sequence length="483" mass="52225">MSEKGISQSSLSSPTEVAIDPQEEAKLRKKLDILLLPMVAVTYTFLFLDRSNIGNARAAGLEKDIGLHTFDFNIGTCLFYLIFILFEVPCALLVKRFGFWLIPASVISFGIITMSTAFVHNRAGFYATRIILGATESFALPGISYLLTRYYRRNELTSRVGCFMLVAAGASGAFGGLLAAGLLRLGRIGSRSSWQNIFLVEGIITTGFGILSFPFFPTDPLNTKMLNEEERQLAIARIYADQPEIKDTKEAMNKKLLKRGVLNVTTLACSWLFIVGNCSVQGLGIFLPSILQVNYPGASPVRIQILVVPIYITAGIIALAATVGCIKTGKHFPFALFAGACTITGYSIWIATDSSAAKARYAACFLNMTGGFATGPVVLGWAASNASPDTVRAMVGAVVTGIGSIGSIAGVWAYVQTDAHTGYHSGNAFNLSMSASLIVVILGLLAYQRHENKRRDSGHRDYRLEKGGVELLGSLHPSFRYVH</sequence>
<feature type="transmembrane region" description="Helical" evidence="6">
    <location>
        <begin position="358"/>
        <end position="381"/>
    </location>
</feature>
<keyword evidence="8" id="KW-1185">Reference proteome</keyword>